<protein>
    <submittedName>
        <fullName evidence="1">Enterochelin esterase-like enzyme</fullName>
    </submittedName>
</protein>
<keyword evidence="2" id="KW-1185">Reference proteome</keyword>
<organism evidence="1 2">
    <name type="scientific">Singulisphaera acidiphila (strain ATCC BAA-1392 / DSM 18658 / VKM B-2454 / MOB10)</name>
    <dbReference type="NCBI Taxonomy" id="886293"/>
    <lineage>
        <taxon>Bacteria</taxon>
        <taxon>Pseudomonadati</taxon>
        <taxon>Planctomycetota</taxon>
        <taxon>Planctomycetia</taxon>
        <taxon>Isosphaerales</taxon>
        <taxon>Isosphaeraceae</taxon>
        <taxon>Singulisphaera</taxon>
    </lineage>
</organism>
<accession>L0D831</accession>
<dbReference type="KEGG" id="saci:Sinac_0969"/>
<dbReference type="InterPro" id="IPR050583">
    <property type="entry name" value="Mycobacterial_A85_antigen"/>
</dbReference>
<evidence type="ECO:0000313" key="2">
    <source>
        <dbReference type="Proteomes" id="UP000010798"/>
    </source>
</evidence>
<dbReference type="AlphaFoldDB" id="L0D831"/>
<evidence type="ECO:0000313" key="1">
    <source>
        <dbReference type="EMBL" id="AGA25372.1"/>
    </source>
</evidence>
<dbReference type="OrthoDB" id="184858at2"/>
<name>L0D831_SINAD</name>
<dbReference type="RefSeq" id="WP_015244549.1">
    <property type="nucleotide sequence ID" value="NC_019892.1"/>
</dbReference>
<dbReference type="Gene3D" id="3.40.50.1820">
    <property type="entry name" value="alpha/beta hydrolase"/>
    <property type="match status" value="1"/>
</dbReference>
<dbReference type="STRING" id="886293.Sinac_0969"/>
<dbReference type="InterPro" id="IPR000801">
    <property type="entry name" value="Esterase-like"/>
</dbReference>
<sequence length="374" mass="41411">MQATLNAACSAVRPSWPTVVGWLGALVVVMGLAQPVQAQVKSLASLKVINGQLAGRVVDYTHNHGQDRRIFSPILGMPRDLYVYLPPGYSPDKAYPLIVYLHLANIDEHIFIGSNYILQLDRMIQRGEFPPVVVACPDGAISGENRVREAHSFYVNGCQGRFQDHLVQEILPFLMRCYSIRPERGAHAVFGLSAGGFGALGLAIKDRAFFGAVVTMAGPANMRYTTCNQDNLADFDPATYRWNDRYDPKQVVGRFYCDLKPVYAEKYVTPVFGTGPGVHESIRRENPADLIFTTDLQPGQLDIYMNYPGDDNYNFDAQAQSFAWLAAQKGVAVTLECAPHGHHNLPYFRANHASAYRWLGRHLLPPVSIARAGG</sequence>
<proteinExistence type="predicted"/>
<reference evidence="1 2" key="1">
    <citation type="submission" date="2012-02" db="EMBL/GenBank/DDBJ databases">
        <title>Complete sequence of chromosome of Singulisphaera acidiphila DSM 18658.</title>
        <authorList>
            <consortium name="US DOE Joint Genome Institute (JGI-PGF)"/>
            <person name="Lucas S."/>
            <person name="Copeland A."/>
            <person name="Lapidus A."/>
            <person name="Glavina del Rio T."/>
            <person name="Dalin E."/>
            <person name="Tice H."/>
            <person name="Bruce D."/>
            <person name="Goodwin L."/>
            <person name="Pitluck S."/>
            <person name="Peters L."/>
            <person name="Ovchinnikova G."/>
            <person name="Chertkov O."/>
            <person name="Kyrpides N."/>
            <person name="Mavromatis K."/>
            <person name="Ivanova N."/>
            <person name="Brettin T."/>
            <person name="Detter J.C."/>
            <person name="Han C."/>
            <person name="Larimer F."/>
            <person name="Land M."/>
            <person name="Hauser L."/>
            <person name="Markowitz V."/>
            <person name="Cheng J.-F."/>
            <person name="Hugenholtz P."/>
            <person name="Woyke T."/>
            <person name="Wu D."/>
            <person name="Tindall B."/>
            <person name="Pomrenke H."/>
            <person name="Brambilla E."/>
            <person name="Klenk H.-P."/>
            <person name="Eisen J.A."/>
        </authorList>
    </citation>
    <scope>NUCLEOTIDE SEQUENCE [LARGE SCALE GENOMIC DNA]</scope>
    <source>
        <strain evidence="2">ATCC BAA-1392 / DSM 18658 / VKM B-2454 / MOB10</strain>
    </source>
</reference>
<dbReference type="Proteomes" id="UP000010798">
    <property type="component" value="Chromosome"/>
</dbReference>
<dbReference type="PANTHER" id="PTHR48098">
    <property type="entry name" value="ENTEROCHELIN ESTERASE-RELATED"/>
    <property type="match status" value="1"/>
</dbReference>
<dbReference type="GO" id="GO:0016747">
    <property type="term" value="F:acyltransferase activity, transferring groups other than amino-acyl groups"/>
    <property type="evidence" value="ECO:0007669"/>
    <property type="project" value="TreeGrafter"/>
</dbReference>
<dbReference type="SUPFAM" id="SSF53474">
    <property type="entry name" value="alpha/beta-Hydrolases"/>
    <property type="match status" value="1"/>
</dbReference>
<dbReference type="PANTHER" id="PTHR48098:SF1">
    <property type="entry name" value="DIACYLGLYCEROL ACYLTRANSFERASE_MYCOLYLTRANSFERASE AG85A"/>
    <property type="match status" value="1"/>
</dbReference>
<dbReference type="Pfam" id="PF00756">
    <property type="entry name" value="Esterase"/>
    <property type="match status" value="1"/>
</dbReference>
<dbReference type="eggNOG" id="COG0627">
    <property type="taxonomic scope" value="Bacteria"/>
</dbReference>
<gene>
    <name evidence="1" type="ordered locus">Sinac_0969</name>
</gene>
<dbReference type="HOGENOM" id="CLU_739438_0_0_0"/>
<dbReference type="InterPro" id="IPR029058">
    <property type="entry name" value="AB_hydrolase_fold"/>
</dbReference>
<dbReference type="EMBL" id="CP003364">
    <property type="protein sequence ID" value="AGA25372.1"/>
    <property type="molecule type" value="Genomic_DNA"/>
</dbReference>